<reference evidence="2" key="1">
    <citation type="submission" date="2018-08" db="EMBL/GenBank/DDBJ databases">
        <authorList>
            <person name="Rossello M."/>
        </authorList>
    </citation>
    <scope>NUCLEOTIDE SEQUENCE [LARGE SCALE GENOMIC DNA]</scope>
    <source>
        <strain evidence="2">cv. Chinese Spring</strain>
    </source>
</reference>
<dbReference type="GeneID" id="123088627"/>
<dbReference type="Gramene" id="TraesJUL4A03G02240720.1">
    <property type="protein sequence ID" value="TraesJUL4A03G02240720.1"/>
    <property type="gene ID" value="TraesJUL4A03G02240720"/>
</dbReference>
<dbReference type="Gramene" id="TraesLAC4A03G02173000.1">
    <property type="protein sequence ID" value="TraesLAC4A03G02173000.1"/>
    <property type="gene ID" value="TraesLAC4A03G02173000"/>
</dbReference>
<dbReference type="Pfam" id="PF12937">
    <property type="entry name" value="F-box-like"/>
    <property type="match status" value="1"/>
</dbReference>
<feature type="domain" description="F-box" evidence="1">
    <location>
        <begin position="16"/>
        <end position="46"/>
    </location>
</feature>
<reference evidence="2" key="2">
    <citation type="submission" date="2018-10" db="UniProtKB">
        <authorList>
            <consortium name="EnsemblPlants"/>
        </authorList>
    </citation>
    <scope>IDENTIFICATION</scope>
</reference>
<dbReference type="OMA" id="WHEVTGP"/>
<dbReference type="InterPro" id="IPR036047">
    <property type="entry name" value="F-box-like_dom_sf"/>
</dbReference>
<dbReference type="Gramene" id="TraesCS4A03G1237000.1">
    <property type="protein sequence ID" value="TraesCS4A03G1237000.1.CDS"/>
    <property type="gene ID" value="TraesCS4A03G1237000"/>
</dbReference>
<sequence>MLDNPADLARASATLFSMLDDPADLARASAVSRSWRQFVIANQLSKLQCLRAFPELFAFTHVDVTTTSGYSSSSLDQPHREHRVYTHLAQGLLSEYKPRDCIIHCIGASTTDSFPEESIQNTIEPVDPVEVRPSYWSSRSNGDPDAPECLIYRLQADLCLVDEIKMQPFKAFFQLGDPIYSAKSIQFQMGYPRSPLRPEALVSDENEGQLIDDRNYVWTYTSPQFPMLQENVLQSFKLPCPVLCIGGVVKVELLGRAQKQELDGLYYVCVSHVQILGKPLSRELGVVPRGNGLVLNYYLDPRTCGIPRCESSGDDAAADGIAWRRTSGILEWREGVEG</sequence>
<organism evidence="2">
    <name type="scientific">Triticum aestivum</name>
    <name type="common">Wheat</name>
    <dbReference type="NCBI Taxonomy" id="4565"/>
    <lineage>
        <taxon>Eukaryota</taxon>
        <taxon>Viridiplantae</taxon>
        <taxon>Streptophyta</taxon>
        <taxon>Embryophyta</taxon>
        <taxon>Tracheophyta</taxon>
        <taxon>Spermatophyta</taxon>
        <taxon>Magnoliopsida</taxon>
        <taxon>Liliopsida</taxon>
        <taxon>Poales</taxon>
        <taxon>Poaceae</taxon>
        <taxon>BOP clade</taxon>
        <taxon>Pooideae</taxon>
        <taxon>Triticodae</taxon>
        <taxon>Triticeae</taxon>
        <taxon>Triticinae</taxon>
        <taxon>Triticum</taxon>
    </lineage>
</organism>
<dbReference type="SUPFAM" id="SSF81383">
    <property type="entry name" value="F-box domain"/>
    <property type="match status" value="1"/>
</dbReference>
<dbReference type="Gramene" id="TraesMAC4A03G02219000.1">
    <property type="protein sequence ID" value="TraesMAC4A03G02219000.1"/>
    <property type="gene ID" value="TraesMAC4A03G02219000"/>
</dbReference>
<evidence type="ECO:0000313" key="2">
    <source>
        <dbReference type="EnsemblPlants" id="TraesCS4A02G492200.1"/>
    </source>
</evidence>
<dbReference type="Proteomes" id="UP000019116">
    <property type="component" value="Chromosome 4A"/>
</dbReference>
<accession>A0A3B6I7K9</accession>
<dbReference type="EnsemblPlants" id="TraesCS4A02G492200.1">
    <property type="protein sequence ID" value="TraesCS4A02G492200.1"/>
    <property type="gene ID" value="TraesCS4A02G492200"/>
</dbReference>
<dbReference type="PaxDb" id="4565-Traes_4AL_E6B4C4B52.1"/>
<dbReference type="AlphaFoldDB" id="A0A3B6I7K9"/>
<dbReference type="PANTHER" id="PTHR39741">
    <property type="entry name" value="F-BOX DOMAIN CONTAINING PROTEIN, EXPRESSED"/>
    <property type="match status" value="1"/>
</dbReference>
<dbReference type="InterPro" id="IPR001810">
    <property type="entry name" value="F-box_dom"/>
</dbReference>
<dbReference type="PANTHER" id="PTHR39741:SF18">
    <property type="entry name" value="F-BOX DOMAIN CONTAINING PROTEIN, EXPRESSED"/>
    <property type="match status" value="1"/>
</dbReference>
<dbReference type="Gramene" id="TraesCLE_scaffold_065531_01G000200.1">
    <property type="protein sequence ID" value="TraesCLE_scaffold_065531_01G000200.1"/>
    <property type="gene ID" value="TraesCLE_scaffold_065531_01G000200"/>
</dbReference>
<dbReference type="Gramene" id="TraesCS4A02G492200.1">
    <property type="protein sequence ID" value="TraesCS4A02G492200.1"/>
    <property type="gene ID" value="TraesCS4A02G492200"/>
</dbReference>
<protein>
    <recommendedName>
        <fullName evidence="1">F-box domain-containing protein</fullName>
    </recommendedName>
</protein>
<keyword evidence="3" id="KW-1185">Reference proteome</keyword>
<evidence type="ECO:0000313" key="3">
    <source>
        <dbReference type="Proteomes" id="UP000019116"/>
    </source>
</evidence>
<name>A0A3B6I7K9_WHEAT</name>
<dbReference type="OrthoDB" id="63379at2759"/>
<dbReference type="RefSeq" id="XP_044366772.1">
    <property type="nucleotide sequence ID" value="XM_044510837.1"/>
</dbReference>
<evidence type="ECO:0000259" key="1">
    <source>
        <dbReference type="Pfam" id="PF12937"/>
    </source>
</evidence>
<dbReference type="KEGG" id="taes:123088627"/>
<dbReference type="STRING" id="4565.A0A3B6I7K9"/>
<proteinExistence type="predicted"/>
<dbReference type="InterPro" id="IPR055336">
    <property type="entry name" value="At4g00755-like"/>
</dbReference>
<gene>
    <name evidence="2" type="primary">LOC123088627</name>
</gene>